<proteinExistence type="predicted"/>
<reference evidence="2 3" key="2">
    <citation type="journal article" date="2011" name="PLoS ONE">
        <title>The Cyst-Dividing Bacterium Ramlibacter tataouinensis TTB310 Genome Reveals a Well-Stocked Toolbox for Adaptation to a Desert Environment.</title>
        <authorList>
            <person name="De Luca G."/>
            <person name="Barakat M."/>
            <person name="Ortet P."/>
            <person name="Fochesato S."/>
            <person name="Jourlin-Castelli C."/>
            <person name="Ansaldi M."/>
            <person name="Py B."/>
            <person name="Fichant G."/>
            <person name="Coutinho P.M."/>
            <person name="Voulhoux R."/>
            <person name="Bastien O."/>
            <person name="Marechal E."/>
            <person name="Henrissat B."/>
            <person name="Quentin Y."/>
            <person name="Noirot P."/>
            <person name="Filloux A."/>
            <person name="Mejean V."/>
            <person name="Dubow M.S."/>
            <person name="Barras F."/>
            <person name="Barbe V."/>
            <person name="Weissenbach J."/>
            <person name="Mihalcescu I."/>
            <person name="Vermeglio A."/>
            <person name="Achouak W."/>
            <person name="Heulin T."/>
        </authorList>
    </citation>
    <scope>NUCLEOTIDE SEQUENCE [LARGE SCALE GENOMIC DNA]</scope>
    <source>
        <strain evidence="3">ATCC BAA-407 / DSM 14655 / LMG 21543 / TTB310</strain>
    </source>
</reference>
<dbReference type="Pfam" id="PF01814">
    <property type="entry name" value="Hemerythrin"/>
    <property type="match status" value="1"/>
</dbReference>
<dbReference type="EMBL" id="CP000245">
    <property type="protein sequence ID" value="AEG91219.1"/>
    <property type="molecule type" value="Genomic_DNA"/>
</dbReference>
<gene>
    <name evidence="2" type="ordered locus">Rta_01560</name>
</gene>
<name>F5Y3D2_RAMTT</name>
<reference evidence="3" key="1">
    <citation type="submission" date="2006-01" db="EMBL/GenBank/DDBJ databases">
        <title>Genome of the cyst-dividing bacterium Ramlibacter tataouinensis.</title>
        <authorList>
            <person name="Barakat M."/>
            <person name="Ortet P."/>
            <person name="De Luca G."/>
            <person name="Jourlin-Castelli C."/>
            <person name="Ansaldi M."/>
            <person name="Py B."/>
            <person name="Fichant G."/>
            <person name="Coutinho P."/>
            <person name="Voulhoux R."/>
            <person name="Bastien O."/>
            <person name="Roy S."/>
            <person name="Marechal E."/>
            <person name="Henrissat B."/>
            <person name="Quentin Y."/>
            <person name="Noirot P."/>
            <person name="Filloux A."/>
            <person name="Mejean V."/>
            <person name="DuBow M."/>
            <person name="Barras F."/>
            <person name="Heulin T."/>
        </authorList>
    </citation>
    <scope>NUCLEOTIDE SEQUENCE [LARGE SCALE GENOMIC DNA]</scope>
    <source>
        <strain evidence="3">ATCC BAA-407 / DSM 14655 / LMG 21543 / TTB310</strain>
    </source>
</reference>
<organism evidence="2 3">
    <name type="scientific">Ramlibacter tataouinensis (strain ATCC BAA-407 / DSM 14655 / LMG 21543 / TTB310)</name>
    <dbReference type="NCBI Taxonomy" id="365046"/>
    <lineage>
        <taxon>Bacteria</taxon>
        <taxon>Pseudomonadati</taxon>
        <taxon>Pseudomonadota</taxon>
        <taxon>Betaproteobacteria</taxon>
        <taxon>Burkholderiales</taxon>
        <taxon>Comamonadaceae</taxon>
        <taxon>Ramlibacter</taxon>
    </lineage>
</organism>
<dbReference type="STRING" id="365046.Rta_01560"/>
<dbReference type="OrthoDB" id="8901660at2"/>
<dbReference type="PATRIC" id="fig|365046.3.peg.162"/>
<dbReference type="PANTHER" id="PTHR35585">
    <property type="entry name" value="HHE DOMAIN PROTEIN (AFU_ORTHOLOGUE AFUA_4G00730)"/>
    <property type="match status" value="1"/>
</dbReference>
<protein>
    <recommendedName>
        <fullName evidence="1">Hemerythrin-like domain-containing protein</fullName>
    </recommendedName>
</protein>
<dbReference type="InterPro" id="IPR012312">
    <property type="entry name" value="Hemerythrin-like"/>
</dbReference>
<accession>F5Y3D2</accession>
<evidence type="ECO:0000313" key="3">
    <source>
        <dbReference type="Proteomes" id="UP000008385"/>
    </source>
</evidence>
<dbReference type="HOGENOM" id="CLU_079417_6_0_4"/>
<dbReference type="AlphaFoldDB" id="F5Y3D2"/>
<evidence type="ECO:0000313" key="2">
    <source>
        <dbReference type="EMBL" id="AEG91219.1"/>
    </source>
</evidence>
<evidence type="ECO:0000259" key="1">
    <source>
        <dbReference type="Pfam" id="PF01814"/>
    </source>
</evidence>
<dbReference type="PANTHER" id="PTHR35585:SF1">
    <property type="entry name" value="HHE DOMAIN PROTEIN (AFU_ORTHOLOGUE AFUA_4G00730)"/>
    <property type="match status" value="1"/>
</dbReference>
<keyword evidence="3" id="KW-1185">Reference proteome</keyword>
<dbReference type="RefSeq" id="WP_013899452.1">
    <property type="nucleotide sequence ID" value="NC_015677.1"/>
</dbReference>
<dbReference type="Gene3D" id="1.20.120.520">
    <property type="entry name" value="nmb1532 protein domain like"/>
    <property type="match status" value="1"/>
</dbReference>
<feature type="domain" description="Hemerythrin-like" evidence="1">
    <location>
        <begin position="9"/>
        <end position="119"/>
    </location>
</feature>
<dbReference type="Proteomes" id="UP000008385">
    <property type="component" value="Chromosome"/>
</dbReference>
<sequence length="147" mass="17013">MAQQDACTLLDDDHNQVVRLFQQYKSAHQDNQKLLLARQICHELDVHTRIEEEIFYPAFRQAVGDEALVQESVHEHQEAKALIAKIEAASRPEDKVMLDLEDAILHHVNDEREKMFPQARKARNLDLFQLADQLQQRKAELMAAHPA</sequence>
<dbReference type="KEGG" id="rta:Rta_01560"/>
<dbReference type="eggNOG" id="COG5592">
    <property type="taxonomic scope" value="Bacteria"/>
</dbReference>